<gene>
    <name evidence="1" type="ORF">PNAL_LOCUS8361</name>
</gene>
<accession>A0A9W4I4Z6</accession>
<comment type="caution">
    <text evidence="1">The sequence shown here is derived from an EMBL/GenBank/DDBJ whole genome shotgun (WGS) entry which is preliminary data.</text>
</comment>
<evidence type="ECO:0000313" key="1">
    <source>
        <dbReference type="EMBL" id="CAG8235766.1"/>
    </source>
</evidence>
<dbReference type="AlphaFoldDB" id="A0A9W4I4Z6"/>
<organism evidence="1 2">
    <name type="scientific">Penicillium nalgiovense</name>
    <dbReference type="NCBI Taxonomy" id="60175"/>
    <lineage>
        <taxon>Eukaryota</taxon>
        <taxon>Fungi</taxon>
        <taxon>Dikarya</taxon>
        <taxon>Ascomycota</taxon>
        <taxon>Pezizomycotina</taxon>
        <taxon>Eurotiomycetes</taxon>
        <taxon>Eurotiomycetidae</taxon>
        <taxon>Eurotiales</taxon>
        <taxon>Aspergillaceae</taxon>
        <taxon>Penicillium</taxon>
    </lineage>
</organism>
<name>A0A9W4I4Z6_PENNA</name>
<sequence>MRWMVKVCEGDLVSWVGVIVRVVAVLVRRSAGGERRWWGWRAIGVAGDVRGLDLDLEFDIKVGR</sequence>
<reference evidence="1" key="1">
    <citation type="submission" date="2021-07" db="EMBL/GenBank/DDBJ databases">
        <authorList>
            <person name="Branca A.L. A."/>
        </authorList>
    </citation>
    <scope>NUCLEOTIDE SEQUENCE</scope>
</reference>
<dbReference type="Proteomes" id="UP001153461">
    <property type="component" value="Unassembled WGS sequence"/>
</dbReference>
<dbReference type="EMBL" id="CAJVNV010000555">
    <property type="protein sequence ID" value="CAG8235766.1"/>
    <property type="molecule type" value="Genomic_DNA"/>
</dbReference>
<proteinExistence type="predicted"/>
<evidence type="ECO:0000313" key="2">
    <source>
        <dbReference type="Proteomes" id="UP001153461"/>
    </source>
</evidence>
<protein>
    <submittedName>
        <fullName evidence="1">Uncharacterized protein</fullName>
    </submittedName>
</protein>